<keyword evidence="2" id="KW-0732">Signal</keyword>
<feature type="region of interest" description="Disordered" evidence="1">
    <location>
        <begin position="136"/>
        <end position="236"/>
    </location>
</feature>
<feature type="domain" description="SH3b" evidence="3">
    <location>
        <begin position="35"/>
        <end position="86"/>
    </location>
</feature>
<evidence type="ECO:0000256" key="2">
    <source>
        <dbReference type="SAM" id="SignalP"/>
    </source>
</evidence>
<feature type="compositionally biased region" description="Basic and acidic residues" evidence="1">
    <location>
        <begin position="218"/>
        <end position="236"/>
    </location>
</feature>
<name>A0AAP5UXU5_9BURK</name>
<protein>
    <submittedName>
        <fullName evidence="4">SH3 domain-containing protein</fullName>
    </submittedName>
</protein>
<feature type="compositionally biased region" description="Pro residues" evidence="1">
    <location>
        <begin position="136"/>
        <end position="148"/>
    </location>
</feature>
<dbReference type="InterPro" id="IPR003646">
    <property type="entry name" value="SH3-like_bac-type"/>
</dbReference>
<reference evidence="4" key="1">
    <citation type="submission" date="2022-08" db="EMBL/GenBank/DDBJ databases">
        <authorList>
            <person name="Kim S.-J."/>
        </authorList>
    </citation>
    <scope>NUCLEOTIDE SEQUENCE</scope>
    <source>
        <strain evidence="4">KJ</strain>
    </source>
</reference>
<dbReference type="Pfam" id="PF08239">
    <property type="entry name" value="SH3_3"/>
    <property type="match status" value="1"/>
</dbReference>
<evidence type="ECO:0000259" key="3">
    <source>
        <dbReference type="Pfam" id="PF08239"/>
    </source>
</evidence>
<organism evidence="4 5">
    <name type="scientific">Paraburkholderia fungorum</name>
    <dbReference type="NCBI Taxonomy" id="134537"/>
    <lineage>
        <taxon>Bacteria</taxon>
        <taxon>Pseudomonadati</taxon>
        <taxon>Pseudomonadota</taxon>
        <taxon>Betaproteobacteria</taxon>
        <taxon>Burkholderiales</taxon>
        <taxon>Burkholderiaceae</taxon>
        <taxon>Paraburkholderia</taxon>
    </lineage>
</organism>
<comment type="caution">
    <text evidence="4">The sequence shown here is derived from an EMBL/GenBank/DDBJ whole genome shotgun (WGS) entry which is preliminary data.</text>
</comment>
<accession>A0AAP5UXU5</accession>
<feature type="chain" id="PRO_5043018875" evidence="2">
    <location>
        <begin position="26"/>
        <end position="236"/>
    </location>
</feature>
<evidence type="ECO:0000256" key="1">
    <source>
        <dbReference type="SAM" id="MobiDB-lite"/>
    </source>
</evidence>
<sequence length="236" mass="25126">MQKKIVIRIVAGGIGLMALSGVAFAQSLAYTNQPVDVYAGPSGDYPVVAQVPPSAQLTVYGCVSDYSWCDVEAPGLRGWVYGGYLDYPYQGSEVPVMTYGVQIGLPVVAFSFGTYWDHYYRGQPWYHDRDRWANHPPPMRGAPPPHGGPPAAGGPVVNPRPVMHGAPQPQPQPQPGYAHGPTPPQPGYSHGPAQQPGHMMGAPQGQAPMHPGGPSGERGGEARGGNEDRNHPPDNH</sequence>
<dbReference type="Proteomes" id="UP001246473">
    <property type="component" value="Unassembled WGS sequence"/>
</dbReference>
<proteinExistence type="predicted"/>
<dbReference type="Gene3D" id="2.30.30.40">
    <property type="entry name" value="SH3 Domains"/>
    <property type="match status" value="1"/>
</dbReference>
<dbReference type="EMBL" id="JANSLM010000017">
    <property type="protein sequence ID" value="MDT8842336.1"/>
    <property type="molecule type" value="Genomic_DNA"/>
</dbReference>
<dbReference type="RefSeq" id="WP_244207674.1">
    <property type="nucleotide sequence ID" value="NZ_JANSLM010000017.1"/>
</dbReference>
<evidence type="ECO:0000313" key="5">
    <source>
        <dbReference type="Proteomes" id="UP001246473"/>
    </source>
</evidence>
<feature type="signal peptide" evidence="2">
    <location>
        <begin position="1"/>
        <end position="25"/>
    </location>
</feature>
<evidence type="ECO:0000313" key="4">
    <source>
        <dbReference type="EMBL" id="MDT8842336.1"/>
    </source>
</evidence>
<gene>
    <name evidence="4" type="ORF">ParKJ_33420</name>
</gene>
<dbReference type="AlphaFoldDB" id="A0AAP5UXU5"/>